<feature type="domain" description="Lipopolysaccharide assembly protein A" evidence="7">
    <location>
        <begin position="96"/>
        <end position="150"/>
    </location>
</feature>
<dbReference type="InterPro" id="IPR010445">
    <property type="entry name" value="LapA_dom"/>
</dbReference>
<feature type="transmembrane region" description="Helical" evidence="6">
    <location>
        <begin position="116"/>
        <end position="138"/>
    </location>
</feature>
<comment type="caution">
    <text evidence="8">The sequence shown here is derived from an EMBL/GenBank/DDBJ whole genome shotgun (WGS) entry which is preliminary data.</text>
</comment>
<accession>A0A4Y4DRR0</accession>
<feature type="transmembrane region" description="Helical" evidence="6">
    <location>
        <begin position="76"/>
        <end position="96"/>
    </location>
</feature>
<dbReference type="Proteomes" id="UP000316612">
    <property type="component" value="Unassembled WGS sequence"/>
</dbReference>
<dbReference type="RefSeq" id="WP_246055444.1">
    <property type="nucleotide sequence ID" value="NZ_BAAAJL010000003.1"/>
</dbReference>
<reference evidence="8 9" key="1">
    <citation type="submission" date="2019-06" db="EMBL/GenBank/DDBJ databases">
        <title>Whole genome shotgun sequence of Glutamicibacter uratoxydans NBRC 15515.</title>
        <authorList>
            <person name="Hosoyama A."/>
            <person name="Uohara A."/>
            <person name="Ohji S."/>
            <person name="Ichikawa N."/>
        </authorList>
    </citation>
    <scope>NUCLEOTIDE SEQUENCE [LARGE SCALE GENOMIC DNA]</scope>
    <source>
        <strain evidence="8 9">NBRC 15515</strain>
    </source>
</reference>
<sequence length="155" mass="16834">MPTSHRAPDDFSADNEPVDAAPVTAENRAVEISSEPAAVESIIEPEQIQDEQEPIPAPMSAHTDENKIPVTKLVRLWSATILGIILLGLLVVFIVQNQQLVTVRFFAAQGELNLGIALFIAALGGVLVATVLAAIRVLQIRAVARRERKAQTKRR</sequence>
<evidence type="ECO:0000256" key="4">
    <source>
        <dbReference type="ARBA" id="ARBA00023136"/>
    </source>
</evidence>
<name>A0A4Y4DRR0_GLUUR</name>
<evidence type="ECO:0000313" key="9">
    <source>
        <dbReference type="Proteomes" id="UP000316612"/>
    </source>
</evidence>
<protein>
    <recommendedName>
        <fullName evidence="7">Lipopolysaccharide assembly protein A domain-containing protein</fullName>
    </recommendedName>
</protein>
<evidence type="ECO:0000256" key="5">
    <source>
        <dbReference type="SAM" id="MobiDB-lite"/>
    </source>
</evidence>
<keyword evidence="2 6" id="KW-0812">Transmembrane</keyword>
<organism evidence="8 9">
    <name type="scientific">Glutamicibacter uratoxydans</name>
    <name type="common">Arthrobacter uratoxydans</name>
    <dbReference type="NCBI Taxonomy" id="43667"/>
    <lineage>
        <taxon>Bacteria</taxon>
        <taxon>Bacillati</taxon>
        <taxon>Actinomycetota</taxon>
        <taxon>Actinomycetes</taxon>
        <taxon>Micrococcales</taxon>
        <taxon>Micrococcaceae</taxon>
        <taxon>Glutamicibacter</taxon>
    </lineage>
</organism>
<keyword evidence="1" id="KW-1003">Cell membrane</keyword>
<dbReference type="Pfam" id="PF06305">
    <property type="entry name" value="LapA_dom"/>
    <property type="match status" value="1"/>
</dbReference>
<keyword evidence="3 6" id="KW-1133">Transmembrane helix</keyword>
<evidence type="ECO:0000256" key="6">
    <source>
        <dbReference type="SAM" id="Phobius"/>
    </source>
</evidence>
<gene>
    <name evidence="8" type="ORF">AUR04nite_15900</name>
</gene>
<keyword evidence="4 6" id="KW-0472">Membrane</keyword>
<evidence type="ECO:0000256" key="3">
    <source>
        <dbReference type="ARBA" id="ARBA00022989"/>
    </source>
</evidence>
<dbReference type="AlphaFoldDB" id="A0A4Y4DRR0"/>
<evidence type="ECO:0000256" key="2">
    <source>
        <dbReference type="ARBA" id="ARBA00022692"/>
    </source>
</evidence>
<dbReference type="GO" id="GO:0005886">
    <property type="term" value="C:plasma membrane"/>
    <property type="evidence" value="ECO:0007669"/>
    <property type="project" value="InterPro"/>
</dbReference>
<feature type="region of interest" description="Disordered" evidence="5">
    <location>
        <begin position="1"/>
        <end position="23"/>
    </location>
</feature>
<evidence type="ECO:0000313" key="8">
    <source>
        <dbReference type="EMBL" id="GED06058.1"/>
    </source>
</evidence>
<proteinExistence type="predicted"/>
<evidence type="ECO:0000259" key="7">
    <source>
        <dbReference type="Pfam" id="PF06305"/>
    </source>
</evidence>
<keyword evidence="9" id="KW-1185">Reference proteome</keyword>
<evidence type="ECO:0000256" key="1">
    <source>
        <dbReference type="ARBA" id="ARBA00022475"/>
    </source>
</evidence>
<dbReference type="EMBL" id="BJNY01000008">
    <property type="protein sequence ID" value="GED06058.1"/>
    <property type="molecule type" value="Genomic_DNA"/>
</dbReference>